<name>A0A174GEZ2_9BACE</name>
<reference evidence="1 3" key="1">
    <citation type="submission" date="2015-09" db="EMBL/GenBank/DDBJ databases">
        <authorList>
            <consortium name="Pathogen Informatics"/>
        </authorList>
    </citation>
    <scope>NUCLEOTIDE SEQUENCE [LARGE SCALE GENOMIC DNA]</scope>
    <source>
        <strain evidence="1 3">2789STDY5834846</strain>
    </source>
</reference>
<accession>A0A174GEZ2</accession>
<dbReference type="AlphaFoldDB" id="A0A174GEZ2"/>
<accession>A0A6N2WMT0</accession>
<gene>
    <name evidence="2" type="ORF">BFLFYP10_03276</name>
    <name evidence="1" type="ORF">ERS852461_00664</name>
</gene>
<proteinExistence type="predicted"/>
<sequence length="323" mass="37055">MTGQFYLDGIDAYTSLGICVTKGSYNNLVAFPAIKELEKNDWPEEDGQEFDLSNIALNTSDISIEFAYMGSMGIGGLIDKLSDLSYHEFRFPLIDRTYTLRLSSQNSYVINTGLEISKFTLTNDFPREANYEYQEPINDSDLPFPKGYELDGKDLTDYGVVVLKGSTAEILKTPAVKKNLLQNFKRQDGAIYDGEVVKFQTKEVSLKCLMRAGTIEAFWRNRDTLLYDLTKLSAKVDDEGYEYSDAERIFYCDEWSESYPCYYKSCQTNNFLLNNGVWWEFTLKLVFTSFRIGETDFLLASEAEEFIITEDGIFYIDLKNYAN</sequence>
<evidence type="ECO:0000313" key="3">
    <source>
        <dbReference type="Proteomes" id="UP000095606"/>
    </source>
</evidence>
<evidence type="ECO:0000313" key="1">
    <source>
        <dbReference type="EMBL" id="CUO60137.1"/>
    </source>
</evidence>
<protein>
    <submittedName>
        <fullName evidence="1">Uncharacterized protein</fullName>
    </submittedName>
</protein>
<dbReference type="RefSeq" id="WP_055268857.1">
    <property type="nucleotide sequence ID" value="NZ_CACRSZ010000070.1"/>
</dbReference>
<reference evidence="2" key="2">
    <citation type="submission" date="2019-11" db="EMBL/GenBank/DDBJ databases">
        <authorList>
            <person name="Feng L."/>
        </authorList>
    </citation>
    <scope>NUCLEOTIDE SEQUENCE</scope>
    <source>
        <strain evidence="2">BfaecisLFYP10</strain>
    </source>
</reference>
<dbReference type="Proteomes" id="UP000095606">
    <property type="component" value="Unassembled WGS sequence"/>
</dbReference>
<evidence type="ECO:0000313" key="2">
    <source>
        <dbReference type="EMBL" id="VYT43488.1"/>
    </source>
</evidence>
<dbReference type="EMBL" id="CACRSZ010000070">
    <property type="protein sequence ID" value="VYT43488.1"/>
    <property type="molecule type" value="Genomic_DNA"/>
</dbReference>
<organism evidence="1 3">
    <name type="scientific">Bacteroides faecis</name>
    <dbReference type="NCBI Taxonomy" id="674529"/>
    <lineage>
        <taxon>Bacteria</taxon>
        <taxon>Pseudomonadati</taxon>
        <taxon>Bacteroidota</taxon>
        <taxon>Bacteroidia</taxon>
        <taxon>Bacteroidales</taxon>
        <taxon>Bacteroidaceae</taxon>
        <taxon>Bacteroides</taxon>
    </lineage>
</organism>
<dbReference type="EMBL" id="CZAE01000002">
    <property type="protein sequence ID" value="CUO60137.1"/>
    <property type="molecule type" value="Genomic_DNA"/>
</dbReference>
<dbReference type="GeneID" id="69590379"/>